<organism evidence="3">
    <name type="scientific">Onchocerca ochengi</name>
    <name type="common">Filarial nematode worm</name>
    <dbReference type="NCBI Taxonomy" id="42157"/>
    <lineage>
        <taxon>Eukaryota</taxon>
        <taxon>Metazoa</taxon>
        <taxon>Ecdysozoa</taxon>
        <taxon>Nematoda</taxon>
        <taxon>Chromadorea</taxon>
        <taxon>Rhabditida</taxon>
        <taxon>Spirurina</taxon>
        <taxon>Spiruromorpha</taxon>
        <taxon>Filarioidea</taxon>
        <taxon>Onchocercidae</taxon>
        <taxon>Onchocerca</taxon>
    </lineage>
</organism>
<accession>A0A182E618</accession>
<dbReference type="WBParaSite" id="nOo.2.0.1.t03454-RA">
    <property type="protein sequence ID" value="nOo.2.0.1.t03454-RA"/>
    <property type="gene ID" value="nOo.2.0.1.g03454"/>
</dbReference>
<protein>
    <submittedName>
        <fullName evidence="3">Kinetochore protein Spc24</fullName>
    </submittedName>
</protein>
<evidence type="ECO:0000313" key="2">
    <source>
        <dbReference type="Proteomes" id="UP000271087"/>
    </source>
</evidence>
<dbReference type="EMBL" id="UYRW01000660">
    <property type="protein sequence ID" value="VDK69206.1"/>
    <property type="molecule type" value="Genomic_DNA"/>
</dbReference>
<reference evidence="3" key="1">
    <citation type="submission" date="2016-06" db="UniProtKB">
        <authorList>
            <consortium name="WormBaseParasite"/>
        </authorList>
    </citation>
    <scope>IDENTIFICATION</scope>
</reference>
<name>A0A182E618_ONCOC</name>
<dbReference type="Proteomes" id="UP000271087">
    <property type="component" value="Unassembled WGS sequence"/>
</dbReference>
<keyword evidence="2" id="KW-1185">Reference proteome</keyword>
<proteinExistence type="predicted"/>
<dbReference type="AlphaFoldDB" id="A0A182E618"/>
<sequence length="109" mass="12571">MDDNELAKMKNQREKHVRELVGNFVMDQEILDDIDNRIGMIKEDVKEIEIQGDLIGLTLCTTFQLRIINHDDNGKPTLIPKQTPSLDWTDVSLIKNAYLAKCFDKDNLL</sequence>
<evidence type="ECO:0000313" key="1">
    <source>
        <dbReference type="EMBL" id="VDK69206.1"/>
    </source>
</evidence>
<evidence type="ECO:0000313" key="3">
    <source>
        <dbReference type="WBParaSite" id="nOo.2.0.1.t03454-RA"/>
    </source>
</evidence>
<reference evidence="1 2" key="2">
    <citation type="submission" date="2018-08" db="EMBL/GenBank/DDBJ databases">
        <authorList>
            <person name="Laetsch R D."/>
            <person name="Stevens L."/>
            <person name="Kumar S."/>
            <person name="Blaxter L. M."/>
        </authorList>
    </citation>
    <scope>NUCLEOTIDE SEQUENCE [LARGE SCALE GENOMIC DNA]</scope>
</reference>
<gene>
    <name evidence="1" type="ORF">NOO_LOCUS3454</name>
</gene>